<dbReference type="EC" id="2.1.1.17" evidence="13 14"/>
<keyword evidence="5 13" id="KW-0949">S-adenosyl-L-methionine</keyword>
<comment type="catalytic activity">
    <reaction evidence="13 14">
        <text>a 1,2-diacyl-sn-glycero-3-phosphoethanolamine + S-adenosyl-L-methionine = a 1,2-diacyl-sn-glycero-3-phospho-N-methylethanolamine + S-adenosyl-L-homocysteine + H(+)</text>
        <dbReference type="Rhea" id="RHEA:11164"/>
        <dbReference type="ChEBI" id="CHEBI:15378"/>
        <dbReference type="ChEBI" id="CHEBI:57856"/>
        <dbReference type="ChEBI" id="CHEBI:59789"/>
        <dbReference type="ChEBI" id="CHEBI:64573"/>
        <dbReference type="ChEBI" id="CHEBI:64612"/>
        <dbReference type="EC" id="2.1.1.17"/>
    </reaction>
</comment>
<dbReference type="EMBL" id="MU004232">
    <property type="protein sequence ID" value="KAF2672324.1"/>
    <property type="molecule type" value="Genomic_DNA"/>
</dbReference>
<comment type="pathway">
    <text evidence="13 14">Phospholipid metabolism; phosphatidylcholine biosynthesis.</text>
</comment>
<organism evidence="16 17">
    <name type="scientific">Microthyrium microscopicum</name>
    <dbReference type="NCBI Taxonomy" id="703497"/>
    <lineage>
        <taxon>Eukaryota</taxon>
        <taxon>Fungi</taxon>
        <taxon>Dikarya</taxon>
        <taxon>Ascomycota</taxon>
        <taxon>Pezizomycotina</taxon>
        <taxon>Dothideomycetes</taxon>
        <taxon>Dothideomycetes incertae sedis</taxon>
        <taxon>Microthyriales</taxon>
        <taxon>Microthyriaceae</taxon>
        <taxon>Microthyrium</taxon>
    </lineage>
</organism>
<dbReference type="UniPathway" id="UPA00753"/>
<dbReference type="Gene3D" id="1.20.120.1630">
    <property type="match status" value="1"/>
</dbReference>
<feature type="region of interest" description="Disordered" evidence="15">
    <location>
        <begin position="687"/>
        <end position="714"/>
    </location>
</feature>
<dbReference type="GO" id="GO:0032259">
    <property type="term" value="P:methylation"/>
    <property type="evidence" value="ECO:0007669"/>
    <property type="project" value="UniProtKB-KW"/>
</dbReference>
<dbReference type="GO" id="GO:0005789">
    <property type="term" value="C:endoplasmic reticulum membrane"/>
    <property type="evidence" value="ECO:0007669"/>
    <property type="project" value="UniProtKB-SubCell"/>
</dbReference>
<dbReference type="InterPro" id="IPR007318">
    <property type="entry name" value="Phopholipid_MeTrfase"/>
</dbReference>
<feature type="transmembrane region" description="Helical" evidence="13 14">
    <location>
        <begin position="491"/>
        <end position="509"/>
    </location>
</feature>
<keyword evidence="7 13" id="KW-0256">Endoplasmic reticulum</keyword>
<evidence type="ECO:0000256" key="12">
    <source>
        <dbReference type="ARBA" id="ARBA00023264"/>
    </source>
</evidence>
<gene>
    <name evidence="16" type="ORF">BT63DRAFT_411602</name>
</gene>
<feature type="transmembrane region" description="Helical" evidence="13 14">
    <location>
        <begin position="86"/>
        <end position="104"/>
    </location>
</feature>
<dbReference type="GO" id="GO:0006656">
    <property type="term" value="P:phosphatidylcholine biosynthetic process"/>
    <property type="evidence" value="ECO:0007669"/>
    <property type="project" value="UniProtKB-UniRule"/>
</dbReference>
<evidence type="ECO:0000256" key="8">
    <source>
        <dbReference type="ARBA" id="ARBA00022989"/>
    </source>
</evidence>
<dbReference type="OrthoDB" id="4583at2759"/>
<feature type="transmembrane region" description="Helical" evidence="13 14">
    <location>
        <begin position="408"/>
        <end position="429"/>
    </location>
</feature>
<evidence type="ECO:0000256" key="15">
    <source>
        <dbReference type="SAM" id="MobiDB-lite"/>
    </source>
</evidence>
<evidence type="ECO:0000256" key="14">
    <source>
        <dbReference type="RuleBase" id="RU361122"/>
    </source>
</evidence>
<feature type="compositionally biased region" description="Polar residues" evidence="15">
    <location>
        <begin position="12"/>
        <end position="26"/>
    </location>
</feature>
<feature type="transmembrane region" description="Helical" evidence="13 14">
    <location>
        <begin position="459"/>
        <end position="479"/>
    </location>
</feature>
<evidence type="ECO:0000256" key="13">
    <source>
        <dbReference type="HAMAP-Rule" id="MF_03217"/>
    </source>
</evidence>
<evidence type="ECO:0000256" key="7">
    <source>
        <dbReference type="ARBA" id="ARBA00022824"/>
    </source>
</evidence>
<sequence length="961" mass="109655">MSDNSPVAGDNQLRSRPSTTKPSVNFTEPEESAQEKVLRMNQDQNNVKSGKTFGRTPNGTVFTVPETHDMVSQLLSPTQPKNASDIILLLVLGLHISLLIFLPVSWRIPVIAVVYSFWRCAYNAGIGYLLQAQSDDRRLVCWARKLAIFEPPTSGKNPRPWLFNIIKREFEIKLPKDYKIEDAPIEYNTWLLFRRLVDLILMCDFVSYVLFALACAHQPAGEGTLMMLGRWSCGIFLFLINLWVKLDAHRVVKDYAWYWGDFFFLVDQELTFDGVFEMAPHPMYSIGYVGYYGMAMMAASYKVLLLSVVAHCAQFAFLWFVENPHIEKIYNPPPKRLVDVPEMEPTDEISDSGNVHDHEGTQQPSAVHRIIGLQNTDFHRAVDIAVFLLQAHMFLLTIFTPSTKWSQLAFLVNALFWRLWFTVGIGFLLNMQSSKKSWTRHFIKYGEDSHEAWRQWKGMYHISMHMCYASFIAVAWKSYHLPADWNYGSVLLRHVLGGFFIALHIWTVLSCYDSLGEFGWFYGDFFYEPKDKITYNGIYRFLNNPERVLGLAGLWGAALITWSYAIFALALISNGLMLAFIQFVERPHMQKLYGESLRDQSGLSKGFRKSLPEPLANWQESVDQRVGQTTDFFNDFMDTARPKLAAGVTTIVRDATSLFKNYPAKISITRVAEDIAKYDTEDYSLSIEATPTSPRAEVDRRSRREGEIGQQPPVRTSPYSTLLFEYGAPIKVKWTAPLNHGKKDWIGLYMVSDSPDRQISRITSRGRWIATTPGEYDSSRADSGILQSDVLVAKTGSINEHYEGEMVFEGDKLWWTTGVFEFRYHHDGKHNVMAISNPFEIRIGKFDEDDADLDSNGTLRGAVEQALLPVVRNCFDRDPEIAPNTVDQAFGGLVERDGKFTNRVSFAIQQMFTIDLSSEVVKADGNIKNLAWRICNAKKVLEPYSLTNTQSGRATPRETKW</sequence>
<evidence type="ECO:0000256" key="5">
    <source>
        <dbReference type="ARBA" id="ARBA00022691"/>
    </source>
</evidence>
<keyword evidence="10 13" id="KW-0472">Membrane</keyword>
<feature type="region of interest" description="Disordered" evidence="15">
    <location>
        <begin position="1"/>
        <end position="36"/>
    </location>
</feature>
<comment type="function">
    <text evidence="13 14">Catalyzes the first step of the methylation pathway of phosphatidylcholine biosynthesis, the SAM-dependent methylation of phosphatidylethanolamine (PE) to phosphatidylmonomethylethanolamine (PMME).</text>
</comment>
<evidence type="ECO:0000256" key="11">
    <source>
        <dbReference type="ARBA" id="ARBA00023209"/>
    </source>
</evidence>
<dbReference type="PROSITE" id="PS51598">
    <property type="entry name" value="SAM_CHO2"/>
    <property type="match status" value="1"/>
</dbReference>
<keyword evidence="3 13" id="KW-0489">Methyltransferase</keyword>
<proteinExistence type="inferred from homology"/>
<dbReference type="HAMAP" id="MF_03217">
    <property type="entry name" value="PEMT"/>
    <property type="match status" value="1"/>
</dbReference>
<comment type="caution">
    <text evidence="13 14">Lacks conserved residue(s) required for the propagation of feature annotation.</text>
</comment>
<dbReference type="AlphaFoldDB" id="A0A6A6UN39"/>
<keyword evidence="11 13" id="KW-0594">Phospholipid biosynthesis</keyword>
<evidence type="ECO:0000313" key="16">
    <source>
        <dbReference type="EMBL" id="KAF2672324.1"/>
    </source>
</evidence>
<dbReference type="PIRSF" id="PIRSF000383">
    <property type="entry name" value="PEAMT"/>
    <property type="match status" value="1"/>
</dbReference>
<evidence type="ECO:0000256" key="4">
    <source>
        <dbReference type="ARBA" id="ARBA00022679"/>
    </source>
</evidence>
<reference evidence="16" key="1">
    <citation type="journal article" date="2020" name="Stud. Mycol.">
        <title>101 Dothideomycetes genomes: a test case for predicting lifestyles and emergence of pathogens.</title>
        <authorList>
            <person name="Haridas S."/>
            <person name="Albert R."/>
            <person name="Binder M."/>
            <person name="Bloem J."/>
            <person name="Labutti K."/>
            <person name="Salamov A."/>
            <person name="Andreopoulos B."/>
            <person name="Baker S."/>
            <person name="Barry K."/>
            <person name="Bills G."/>
            <person name="Bluhm B."/>
            <person name="Cannon C."/>
            <person name="Castanera R."/>
            <person name="Culley D."/>
            <person name="Daum C."/>
            <person name="Ezra D."/>
            <person name="Gonzalez J."/>
            <person name="Henrissat B."/>
            <person name="Kuo A."/>
            <person name="Liang C."/>
            <person name="Lipzen A."/>
            <person name="Lutzoni F."/>
            <person name="Magnuson J."/>
            <person name="Mondo S."/>
            <person name="Nolan M."/>
            <person name="Ohm R."/>
            <person name="Pangilinan J."/>
            <person name="Park H.-J."/>
            <person name="Ramirez L."/>
            <person name="Alfaro M."/>
            <person name="Sun H."/>
            <person name="Tritt A."/>
            <person name="Yoshinaga Y."/>
            <person name="Zwiers L.-H."/>
            <person name="Turgeon B."/>
            <person name="Goodwin S."/>
            <person name="Spatafora J."/>
            <person name="Crous P."/>
            <person name="Grigoriev I."/>
        </authorList>
    </citation>
    <scope>NUCLEOTIDE SEQUENCE</scope>
    <source>
        <strain evidence="16">CBS 115976</strain>
    </source>
</reference>
<name>A0A6A6UN39_9PEZI</name>
<dbReference type="Pfam" id="PF04191">
    <property type="entry name" value="PEMT"/>
    <property type="match status" value="2"/>
</dbReference>
<feature type="compositionally biased region" description="Basic and acidic residues" evidence="15">
    <location>
        <begin position="696"/>
        <end position="707"/>
    </location>
</feature>
<accession>A0A6A6UN39</accession>
<comment type="similarity">
    <text evidence="13 14">Belongs to the class VI-like SAM-binding methyltransferase superfamily. CHO2 family.</text>
</comment>
<evidence type="ECO:0000256" key="3">
    <source>
        <dbReference type="ARBA" id="ARBA00022603"/>
    </source>
</evidence>
<evidence type="ECO:0000256" key="2">
    <source>
        <dbReference type="ARBA" id="ARBA00022516"/>
    </source>
</evidence>
<protein>
    <recommendedName>
        <fullName evidence="13 14">Phosphatidylethanolamine N-methyltransferase</fullName>
        <shortName evidence="13">PE methyltransferase</shortName>
        <shortName evidence="13 14">PEAMT</shortName>
        <shortName evidence="13">PEMT</shortName>
        <ecNumber evidence="13 14">2.1.1.17</ecNumber>
    </recommendedName>
</protein>
<keyword evidence="8 13" id="KW-1133">Transmembrane helix</keyword>
<feature type="transmembrane region" description="Helical" evidence="13 14">
    <location>
        <begin position="225"/>
        <end position="244"/>
    </location>
</feature>
<keyword evidence="12 13" id="KW-1208">Phospholipid metabolism</keyword>
<evidence type="ECO:0000256" key="6">
    <source>
        <dbReference type="ARBA" id="ARBA00022692"/>
    </source>
</evidence>
<dbReference type="PANTHER" id="PTHR32138:SF0">
    <property type="entry name" value="PHOSPHATIDYLETHANOLAMINE N-METHYLTRANSFERASE"/>
    <property type="match status" value="1"/>
</dbReference>
<dbReference type="Proteomes" id="UP000799302">
    <property type="component" value="Unassembled WGS sequence"/>
</dbReference>
<dbReference type="PROSITE" id="PS50244">
    <property type="entry name" value="S5A_REDUCTASE"/>
    <property type="match status" value="1"/>
</dbReference>
<evidence type="ECO:0000256" key="10">
    <source>
        <dbReference type="ARBA" id="ARBA00023136"/>
    </source>
</evidence>
<keyword evidence="2 13" id="KW-0444">Lipid biosynthesis</keyword>
<comment type="subcellular location">
    <subcellularLocation>
        <location evidence="1">Endomembrane system</location>
        <topology evidence="1">Multi-pass membrane protein</topology>
    </subcellularLocation>
    <subcellularLocation>
        <location evidence="13 14">Endoplasmic reticulum membrane</location>
        <topology evidence="13 14">Multi-pass membrane protein</topology>
    </subcellularLocation>
</comment>
<keyword evidence="6 13" id="KW-0812">Transmembrane</keyword>
<feature type="transmembrane region" description="Helical" evidence="13 14">
    <location>
        <begin position="384"/>
        <end position="401"/>
    </location>
</feature>
<feature type="transmembrane region" description="Helical" evidence="13 14">
    <location>
        <begin position="199"/>
        <end position="219"/>
    </location>
</feature>
<evidence type="ECO:0000256" key="9">
    <source>
        <dbReference type="ARBA" id="ARBA00023098"/>
    </source>
</evidence>
<evidence type="ECO:0000256" key="1">
    <source>
        <dbReference type="ARBA" id="ARBA00004127"/>
    </source>
</evidence>
<keyword evidence="9 13" id="KW-0443">Lipid metabolism</keyword>
<evidence type="ECO:0000313" key="17">
    <source>
        <dbReference type="Proteomes" id="UP000799302"/>
    </source>
</evidence>
<keyword evidence="17" id="KW-1185">Reference proteome</keyword>
<dbReference type="GO" id="GO:0004608">
    <property type="term" value="F:phosphatidylethanolamine N-methyltransferase activity"/>
    <property type="evidence" value="ECO:0007669"/>
    <property type="project" value="UniProtKB-UniRule"/>
</dbReference>
<dbReference type="PANTHER" id="PTHR32138">
    <property type="entry name" value="PHOSPHATIDYLETHANOLAMINE N-METHYLTRANSFERASE"/>
    <property type="match status" value="1"/>
</dbReference>
<keyword evidence="4 13" id="KW-0808">Transferase</keyword>
<feature type="transmembrane region" description="Helical" evidence="13 14">
    <location>
        <begin position="554"/>
        <end position="581"/>
    </location>
</feature>
<dbReference type="InterPro" id="IPR016219">
    <property type="entry name" value="Phosphatid-EA_MeTrfase_fun"/>
</dbReference>